<accession>A0AAU0MG27</accession>
<name>A0AAU0MG27_9MICO</name>
<evidence type="ECO:0008006" key="4">
    <source>
        <dbReference type="Google" id="ProtNLM"/>
    </source>
</evidence>
<dbReference type="EMBL" id="CP137080">
    <property type="protein sequence ID" value="WOQ68792.1"/>
    <property type="molecule type" value="Genomic_DNA"/>
</dbReference>
<proteinExistence type="predicted"/>
<reference evidence="2 3" key="1">
    <citation type="submission" date="2023-10" db="EMBL/GenBank/DDBJ databases">
        <title>Y20.</title>
        <authorList>
            <person name="Zhang G."/>
            <person name="Ding Y."/>
        </authorList>
    </citation>
    <scope>NUCLEOTIDE SEQUENCE [LARGE SCALE GENOMIC DNA]</scope>
    <source>
        <strain evidence="2 3">Y20</strain>
    </source>
</reference>
<dbReference type="RefSeq" id="WP_330169933.1">
    <property type="nucleotide sequence ID" value="NZ_CP137080.1"/>
</dbReference>
<feature type="region of interest" description="Disordered" evidence="1">
    <location>
        <begin position="1"/>
        <end position="33"/>
    </location>
</feature>
<feature type="compositionally biased region" description="Basic residues" evidence="1">
    <location>
        <begin position="18"/>
        <end position="28"/>
    </location>
</feature>
<sequence length="149" mass="17299">MVSRRGRAPRHATPGARRPNRHDRHGRVGRSAVVRPPIGPLETRFDRFDIAVGAAAEFLRSAWTDLRDVSFEIASMPPESDADGIPRWHIDRDARRIVLYRIPVERLGHLHRDDDLHRRMAVEGTVFRAAAEYLDRDPWDLGPERFRYF</sequence>
<protein>
    <recommendedName>
        <fullName evidence="4">Metallopeptidase family protein</fullName>
    </recommendedName>
</protein>
<evidence type="ECO:0000313" key="3">
    <source>
        <dbReference type="Proteomes" id="UP001329313"/>
    </source>
</evidence>
<dbReference type="Proteomes" id="UP001329313">
    <property type="component" value="Chromosome"/>
</dbReference>
<gene>
    <name evidence="2" type="ORF">RYJ27_08720</name>
</gene>
<dbReference type="KEGG" id="mliy:RYJ27_08720"/>
<dbReference type="AlphaFoldDB" id="A0AAU0MG27"/>
<keyword evidence="3" id="KW-1185">Reference proteome</keyword>
<feature type="compositionally biased region" description="Basic residues" evidence="1">
    <location>
        <begin position="1"/>
        <end position="10"/>
    </location>
</feature>
<dbReference type="SUPFAM" id="SSF55486">
    <property type="entry name" value="Metalloproteases ('zincins'), catalytic domain"/>
    <property type="match status" value="1"/>
</dbReference>
<evidence type="ECO:0000313" key="2">
    <source>
        <dbReference type="EMBL" id="WOQ68792.1"/>
    </source>
</evidence>
<organism evidence="2 3">
    <name type="scientific">Microbacterium limosum</name>
    <dbReference type="NCBI Taxonomy" id="3079935"/>
    <lineage>
        <taxon>Bacteria</taxon>
        <taxon>Bacillati</taxon>
        <taxon>Actinomycetota</taxon>
        <taxon>Actinomycetes</taxon>
        <taxon>Micrococcales</taxon>
        <taxon>Microbacteriaceae</taxon>
        <taxon>Microbacterium</taxon>
    </lineage>
</organism>
<evidence type="ECO:0000256" key="1">
    <source>
        <dbReference type="SAM" id="MobiDB-lite"/>
    </source>
</evidence>